<evidence type="ECO:0000313" key="2">
    <source>
        <dbReference type="EMBL" id="CUS43805.1"/>
    </source>
</evidence>
<gene>
    <name evidence="2" type="ORF">MGWOODY_Smn3073</name>
</gene>
<sequence length="54" mass="5592">MARQIFAVPVAIAVVSTVGLISALAGDGVEDVASWIALSVPVVAVVWAMRARRT</sequence>
<protein>
    <submittedName>
        <fullName evidence="2">Uncharacterized protein</fullName>
    </submittedName>
</protein>
<proteinExistence type="predicted"/>
<keyword evidence="1" id="KW-0472">Membrane</keyword>
<dbReference type="AlphaFoldDB" id="A0A160TG86"/>
<organism evidence="2">
    <name type="scientific">hydrothermal vent metagenome</name>
    <dbReference type="NCBI Taxonomy" id="652676"/>
    <lineage>
        <taxon>unclassified sequences</taxon>
        <taxon>metagenomes</taxon>
        <taxon>ecological metagenomes</taxon>
    </lineage>
</organism>
<keyword evidence="1" id="KW-1133">Transmembrane helix</keyword>
<keyword evidence="1" id="KW-0812">Transmembrane</keyword>
<name>A0A160TG86_9ZZZZ</name>
<evidence type="ECO:0000256" key="1">
    <source>
        <dbReference type="SAM" id="Phobius"/>
    </source>
</evidence>
<feature type="transmembrane region" description="Helical" evidence="1">
    <location>
        <begin position="5"/>
        <end position="26"/>
    </location>
</feature>
<reference evidence="2" key="1">
    <citation type="submission" date="2015-10" db="EMBL/GenBank/DDBJ databases">
        <authorList>
            <person name="Gilbert D.G."/>
        </authorList>
    </citation>
    <scope>NUCLEOTIDE SEQUENCE</scope>
</reference>
<dbReference type="EMBL" id="CZQE01000086">
    <property type="protein sequence ID" value="CUS43805.1"/>
    <property type="molecule type" value="Genomic_DNA"/>
</dbReference>
<accession>A0A160TG86</accession>
<feature type="transmembrane region" description="Helical" evidence="1">
    <location>
        <begin position="32"/>
        <end position="49"/>
    </location>
</feature>